<keyword evidence="5" id="KW-0862">Zinc</keyword>
<dbReference type="PANTHER" id="PTHR43690:SF18">
    <property type="entry name" value="INSULIN-DEGRADING ENZYME-RELATED"/>
    <property type="match status" value="1"/>
</dbReference>
<evidence type="ECO:0000256" key="6">
    <source>
        <dbReference type="ARBA" id="ARBA00023049"/>
    </source>
</evidence>
<dbReference type="EMBL" id="BRYB01004312">
    <property type="protein sequence ID" value="GMI28984.1"/>
    <property type="molecule type" value="Genomic_DNA"/>
</dbReference>
<keyword evidence="4" id="KW-0378">Hydrolase</keyword>
<dbReference type="InterPro" id="IPR050626">
    <property type="entry name" value="Peptidase_M16"/>
</dbReference>
<dbReference type="InterPro" id="IPR001431">
    <property type="entry name" value="Pept_M16_Zn_BS"/>
</dbReference>
<evidence type="ECO:0000313" key="12">
    <source>
        <dbReference type="Proteomes" id="UP001165060"/>
    </source>
</evidence>
<dbReference type="PANTHER" id="PTHR43690">
    <property type="entry name" value="NARDILYSIN"/>
    <property type="match status" value="1"/>
</dbReference>
<evidence type="ECO:0000259" key="9">
    <source>
        <dbReference type="Pfam" id="PF00675"/>
    </source>
</evidence>
<dbReference type="InterPro" id="IPR011765">
    <property type="entry name" value="Pept_M16_N"/>
</dbReference>
<accession>A0ABQ6MN89</accession>
<proteinExistence type="inferred from homology"/>
<evidence type="ECO:0000256" key="2">
    <source>
        <dbReference type="ARBA" id="ARBA00022670"/>
    </source>
</evidence>
<feature type="domain" description="Peptidase M16 C-terminal" evidence="10">
    <location>
        <begin position="253"/>
        <end position="402"/>
    </location>
</feature>
<protein>
    <submittedName>
        <fullName evidence="11">Uncharacterized protein</fullName>
    </submittedName>
</protein>
<keyword evidence="2" id="KW-0645">Protease</keyword>
<dbReference type="Pfam" id="PF00675">
    <property type="entry name" value="Peptidase_M16"/>
    <property type="match status" value="1"/>
</dbReference>
<feature type="region of interest" description="Disordered" evidence="8">
    <location>
        <begin position="46"/>
        <end position="95"/>
    </location>
</feature>
<keyword evidence="6" id="KW-0482">Metalloprotease</keyword>
<evidence type="ECO:0000256" key="1">
    <source>
        <dbReference type="ARBA" id="ARBA00007261"/>
    </source>
</evidence>
<feature type="domain" description="Peptidase M16 N-terminal" evidence="9">
    <location>
        <begin position="98"/>
        <end position="213"/>
    </location>
</feature>
<feature type="compositionally biased region" description="Acidic residues" evidence="8">
    <location>
        <begin position="53"/>
        <end position="85"/>
    </location>
</feature>
<sequence>MLALDPSTKTLPSVSSSRSPYDLKEYRQVELANGLRAVLVKDARAMRERGGEWSDEEEEEGDGMEEDGVEEDGMEESGDEDEEDAASAASGKSSGEPDIRFAAVSLLVGVGSYSDPAHLPGLAHFLEHMLFMGTSTYPDENHYDAYVSKHGGSTNAWTEMEETVFHYTTPQAQLFPALDVFARFFSEPLMKADAVDRERRAVDSEFFLSQQSDGARLQQLFCATARPREEHPFRSFSWGNKESLSPEGVDVVAELRRFYDQYYYARNMRLVIIGGYELDELQAQVEAKFGAVPAGPRVPPALPTEHHAGDYSCTSALAALPLPFPPSSLSTVYYAVPIKQAHSLTLTFQMPPQDRHWRSMPLDYLGHLLGHEGAGSCLSLLKARGVASTICAGVGQGGYERASSHWLFQVQVAMSERGVAEVEAILEVVFA</sequence>
<gene>
    <name evidence="11" type="ORF">TeGR_g1917</name>
</gene>
<dbReference type="Pfam" id="PF05193">
    <property type="entry name" value="Peptidase_M16_C"/>
    <property type="match status" value="1"/>
</dbReference>
<evidence type="ECO:0000256" key="4">
    <source>
        <dbReference type="ARBA" id="ARBA00022801"/>
    </source>
</evidence>
<evidence type="ECO:0000256" key="5">
    <source>
        <dbReference type="ARBA" id="ARBA00022833"/>
    </source>
</evidence>
<keyword evidence="3" id="KW-0479">Metal-binding</keyword>
<feature type="compositionally biased region" description="Low complexity" evidence="8">
    <location>
        <begin position="86"/>
        <end position="95"/>
    </location>
</feature>
<comment type="caution">
    <text evidence="11">The sequence shown here is derived from an EMBL/GenBank/DDBJ whole genome shotgun (WGS) entry which is preliminary data.</text>
</comment>
<dbReference type="Gene3D" id="3.30.830.10">
    <property type="entry name" value="Metalloenzyme, LuxS/M16 peptidase-like"/>
    <property type="match status" value="2"/>
</dbReference>
<dbReference type="InterPro" id="IPR011249">
    <property type="entry name" value="Metalloenz_LuxS/M16"/>
</dbReference>
<dbReference type="Proteomes" id="UP001165060">
    <property type="component" value="Unassembled WGS sequence"/>
</dbReference>
<feature type="region of interest" description="Disordered" evidence="8">
    <location>
        <begin position="1"/>
        <end position="23"/>
    </location>
</feature>
<keyword evidence="12" id="KW-1185">Reference proteome</keyword>
<reference evidence="11 12" key="1">
    <citation type="journal article" date="2023" name="Commun. Biol.">
        <title>Genome analysis of Parmales, the sister group of diatoms, reveals the evolutionary specialization of diatoms from phago-mixotrophs to photoautotrophs.</title>
        <authorList>
            <person name="Ban H."/>
            <person name="Sato S."/>
            <person name="Yoshikawa S."/>
            <person name="Yamada K."/>
            <person name="Nakamura Y."/>
            <person name="Ichinomiya M."/>
            <person name="Sato N."/>
            <person name="Blanc-Mathieu R."/>
            <person name="Endo H."/>
            <person name="Kuwata A."/>
            <person name="Ogata H."/>
        </authorList>
    </citation>
    <scope>NUCLEOTIDE SEQUENCE [LARGE SCALE GENOMIC DNA]</scope>
</reference>
<evidence type="ECO:0000256" key="7">
    <source>
        <dbReference type="RuleBase" id="RU004447"/>
    </source>
</evidence>
<evidence type="ECO:0000259" key="10">
    <source>
        <dbReference type="Pfam" id="PF05193"/>
    </source>
</evidence>
<comment type="similarity">
    <text evidence="1 7">Belongs to the peptidase M16 family.</text>
</comment>
<evidence type="ECO:0000256" key="8">
    <source>
        <dbReference type="SAM" id="MobiDB-lite"/>
    </source>
</evidence>
<feature type="compositionally biased region" description="Polar residues" evidence="8">
    <location>
        <begin position="7"/>
        <end position="19"/>
    </location>
</feature>
<dbReference type="PROSITE" id="PS00143">
    <property type="entry name" value="INSULINASE"/>
    <property type="match status" value="1"/>
</dbReference>
<name>A0ABQ6MN89_9STRA</name>
<dbReference type="InterPro" id="IPR007863">
    <property type="entry name" value="Peptidase_M16_C"/>
</dbReference>
<evidence type="ECO:0000313" key="11">
    <source>
        <dbReference type="EMBL" id="GMI28984.1"/>
    </source>
</evidence>
<dbReference type="SUPFAM" id="SSF63411">
    <property type="entry name" value="LuxS/MPP-like metallohydrolase"/>
    <property type="match status" value="2"/>
</dbReference>
<evidence type="ECO:0000256" key="3">
    <source>
        <dbReference type="ARBA" id="ARBA00022723"/>
    </source>
</evidence>
<organism evidence="11 12">
    <name type="scientific">Tetraparma gracilis</name>
    <dbReference type="NCBI Taxonomy" id="2962635"/>
    <lineage>
        <taxon>Eukaryota</taxon>
        <taxon>Sar</taxon>
        <taxon>Stramenopiles</taxon>
        <taxon>Ochrophyta</taxon>
        <taxon>Bolidophyceae</taxon>
        <taxon>Parmales</taxon>
        <taxon>Triparmaceae</taxon>
        <taxon>Tetraparma</taxon>
    </lineage>
</organism>